<evidence type="ECO:0000259" key="3">
    <source>
        <dbReference type="PROSITE" id="PS50940"/>
    </source>
</evidence>
<dbReference type="Proteomes" id="UP000075886">
    <property type="component" value="Unassembled WGS sequence"/>
</dbReference>
<dbReference type="VEuPathDB" id="VectorBase:AFAF021771"/>
<dbReference type="GO" id="GO:0008061">
    <property type="term" value="F:chitin binding"/>
    <property type="evidence" value="ECO:0007669"/>
    <property type="project" value="InterPro"/>
</dbReference>
<feature type="domain" description="Chitin-binding type-2" evidence="3">
    <location>
        <begin position="156"/>
        <end position="210"/>
    </location>
</feature>
<dbReference type="SMART" id="SM00494">
    <property type="entry name" value="ChtBD2"/>
    <property type="match status" value="2"/>
</dbReference>
<keyword evidence="2" id="KW-0732">Signal</keyword>
<evidence type="ECO:0000256" key="2">
    <source>
        <dbReference type="SAM" id="SignalP"/>
    </source>
</evidence>
<reference evidence="4" key="2">
    <citation type="submission" date="2020-05" db="UniProtKB">
        <authorList>
            <consortium name="EnsemblMetazoa"/>
        </authorList>
    </citation>
    <scope>IDENTIFICATION</scope>
    <source>
        <strain evidence="4">FAR1</strain>
    </source>
</reference>
<feature type="region of interest" description="Disordered" evidence="1">
    <location>
        <begin position="335"/>
        <end position="365"/>
    </location>
</feature>
<sequence>MSRAKMETRGAVSSAIPWLLFVLLTVAHGQEFYQDYLDMNDPQGSSVDDLLQANDVPSSLWFGSSSSSQLSPPFIDKTLTGTCSNTSAIVCTGCRRVRVCIPGISDEALLPENDCPPSTYCHTLAGGMGACLATIDPLFPECRASVEMGGGGGSVGILCTGAGVFPDPLDCRKFHYCTTVGRYARAFKCPSKYVYNSKKQTCSRNTPCRTVQCRPNGRSIFLPYPPDPAYYAYCNYHRIRRHPILRNIVMYKCAEGAEFNAQANSCVFKCTREGFMAKTGEPSKFYWCRKVGGKLFGYEQVCPGVGSTFSARFGICLPPPPMTTTTPVTPMITENSTTSVLPPDVPPDSTISNTDPTLAADTPVQLPPWPQWTSIPVSSLL</sequence>
<dbReference type="Gene3D" id="2.170.140.10">
    <property type="entry name" value="Chitin binding domain"/>
    <property type="match status" value="1"/>
</dbReference>
<evidence type="ECO:0000313" key="5">
    <source>
        <dbReference type="Proteomes" id="UP000075886"/>
    </source>
</evidence>
<evidence type="ECO:0000256" key="1">
    <source>
        <dbReference type="SAM" id="MobiDB-lite"/>
    </source>
</evidence>
<protein>
    <recommendedName>
        <fullName evidence="3">Chitin-binding type-2 domain-containing protein</fullName>
    </recommendedName>
</protein>
<dbReference type="GO" id="GO:0005576">
    <property type="term" value="C:extracellular region"/>
    <property type="evidence" value="ECO:0007669"/>
    <property type="project" value="InterPro"/>
</dbReference>
<evidence type="ECO:0000313" key="4">
    <source>
        <dbReference type="EnsemblMetazoa" id="AFAF021771-PA"/>
    </source>
</evidence>
<feature type="chain" id="PRO_5012938541" description="Chitin-binding type-2 domain-containing protein" evidence="2">
    <location>
        <begin position="30"/>
        <end position="381"/>
    </location>
</feature>
<feature type="signal peptide" evidence="2">
    <location>
        <begin position="1"/>
        <end position="29"/>
    </location>
</feature>
<reference evidence="5" key="1">
    <citation type="submission" date="2014-01" db="EMBL/GenBank/DDBJ databases">
        <title>The Genome Sequence of Anopheles farauti FAR1 (V2).</title>
        <authorList>
            <consortium name="The Broad Institute Genomics Platform"/>
            <person name="Neafsey D.E."/>
            <person name="Besansky N."/>
            <person name="Howell P."/>
            <person name="Walton C."/>
            <person name="Young S.K."/>
            <person name="Zeng Q."/>
            <person name="Gargeya S."/>
            <person name="Fitzgerald M."/>
            <person name="Haas B."/>
            <person name="Abouelleil A."/>
            <person name="Allen A.W."/>
            <person name="Alvarado L."/>
            <person name="Arachchi H.M."/>
            <person name="Berlin A.M."/>
            <person name="Chapman S.B."/>
            <person name="Gainer-Dewar J."/>
            <person name="Goldberg J."/>
            <person name="Griggs A."/>
            <person name="Gujja S."/>
            <person name="Hansen M."/>
            <person name="Howarth C."/>
            <person name="Imamovic A."/>
            <person name="Ireland A."/>
            <person name="Larimer J."/>
            <person name="McCowan C."/>
            <person name="Murphy C."/>
            <person name="Pearson M."/>
            <person name="Poon T.W."/>
            <person name="Priest M."/>
            <person name="Roberts A."/>
            <person name="Saif S."/>
            <person name="Shea T."/>
            <person name="Sisk P."/>
            <person name="Sykes S."/>
            <person name="Wortman J."/>
            <person name="Nusbaum C."/>
            <person name="Birren B."/>
        </authorList>
    </citation>
    <scope>NUCLEOTIDE SEQUENCE [LARGE SCALE GENOMIC DNA]</scope>
    <source>
        <strain evidence="5">FAR1</strain>
    </source>
</reference>
<accession>A0A1Y9HB83</accession>
<dbReference type="EMBL" id="AXCN02002285">
    <property type="status" value="NOT_ANNOTATED_CDS"/>
    <property type="molecule type" value="Genomic_DNA"/>
</dbReference>
<organism evidence="4 5">
    <name type="scientific">Anopheles farauti</name>
    <dbReference type="NCBI Taxonomy" id="69004"/>
    <lineage>
        <taxon>Eukaryota</taxon>
        <taxon>Metazoa</taxon>
        <taxon>Ecdysozoa</taxon>
        <taxon>Arthropoda</taxon>
        <taxon>Hexapoda</taxon>
        <taxon>Insecta</taxon>
        <taxon>Pterygota</taxon>
        <taxon>Neoptera</taxon>
        <taxon>Endopterygota</taxon>
        <taxon>Diptera</taxon>
        <taxon>Nematocera</taxon>
        <taxon>Culicoidea</taxon>
        <taxon>Culicidae</taxon>
        <taxon>Anophelinae</taxon>
        <taxon>Anopheles</taxon>
    </lineage>
</organism>
<dbReference type="AlphaFoldDB" id="A0A1Y9HB83"/>
<dbReference type="InterPro" id="IPR002557">
    <property type="entry name" value="Chitin-bd_dom"/>
</dbReference>
<name>A0A1Y9HB83_9DIPT</name>
<proteinExistence type="predicted"/>
<dbReference type="Pfam" id="PF01607">
    <property type="entry name" value="CBM_14"/>
    <property type="match status" value="1"/>
</dbReference>
<dbReference type="SUPFAM" id="SSF57625">
    <property type="entry name" value="Invertebrate chitin-binding proteins"/>
    <property type="match status" value="1"/>
</dbReference>
<dbReference type="STRING" id="69004.A0A1Y9HB83"/>
<dbReference type="InterPro" id="IPR036508">
    <property type="entry name" value="Chitin-bd_dom_sf"/>
</dbReference>
<dbReference type="PROSITE" id="PS50940">
    <property type="entry name" value="CHIT_BIND_II"/>
    <property type="match status" value="1"/>
</dbReference>
<dbReference type="EnsemblMetazoa" id="AFAF021771-RA">
    <property type="protein sequence ID" value="AFAF021771-PA"/>
    <property type="gene ID" value="AFAF021771"/>
</dbReference>
<keyword evidence="5" id="KW-1185">Reference proteome</keyword>